<dbReference type="OrthoDB" id="669297at2"/>
<keyword evidence="1" id="KW-0732">Signal</keyword>
<feature type="chain" id="PRO_5008001103" description="Lipoprotein" evidence="1">
    <location>
        <begin position="24"/>
        <end position="128"/>
    </location>
</feature>
<dbReference type="EMBL" id="CP011390">
    <property type="protein sequence ID" value="ANE50265.1"/>
    <property type="molecule type" value="Genomic_DNA"/>
</dbReference>
<feature type="signal peptide" evidence="1">
    <location>
        <begin position="1"/>
        <end position="23"/>
    </location>
</feature>
<evidence type="ECO:0000256" key="1">
    <source>
        <dbReference type="SAM" id="SignalP"/>
    </source>
</evidence>
<proteinExistence type="predicted"/>
<gene>
    <name evidence="2" type="ORF">SY85_06885</name>
</gene>
<reference evidence="2 3" key="2">
    <citation type="journal article" date="2016" name="Int. J. Syst. Evol. Microbiol.">
        <title>Flavisolibacter tropicus sp. nov., isolated from tropical soil.</title>
        <authorList>
            <person name="Lee J.J."/>
            <person name="Kang M.S."/>
            <person name="Kim G.S."/>
            <person name="Lee C.S."/>
            <person name="Lim S."/>
            <person name="Lee J."/>
            <person name="Roh S.H."/>
            <person name="Kang H."/>
            <person name="Ha J.M."/>
            <person name="Bae S."/>
            <person name="Jung H.Y."/>
            <person name="Kim M.K."/>
        </authorList>
    </citation>
    <scope>NUCLEOTIDE SEQUENCE [LARGE SCALE GENOMIC DNA]</scope>
    <source>
        <strain evidence="2 3">LCS9</strain>
    </source>
</reference>
<accession>A0A172TT45</accession>
<organism evidence="2 3">
    <name type="scientific">Flavisolibacter tropicus</name>
    <dbReference type="NCBI Taxonomy" id="1492898"/>
    <lineage>
        <taxon>Bacteria</taxon>
        <taxon>Pseudomonadati</taxon>
        <taxon>Bacteroidota</taxon>
        <taxon>Chitinophagia</taxon>
        <taxon>Chitinophagales</taxon>
        <taxon>Chitinophagaceae</taxon>
        <taxon>Flavisolibacter</taxon>
    </lineage>
</organism>
<dbReference type="STRING" id="1492898.SY85_06885"/>
<dbReference type="KEGG" id="fla:SY85_06885"/>
<dbReference type="RefSeq" id="WP_066402815.1">
    <property type="nucleotide sequence ID" value="NZ_CP011390.1"/>
</dbReference>
<evidence type="ECO:0000313" key="3">
    <source>
        <dbReference type="Proteomes" id="UP000077177"/>
    </source>
</evidence>
<protein>
    <recommendedName>
        <fullName evidence="4">Lipoprotein</fullName>
    </recommendedName>
</protein>
<evidence type="ECO:0000313" key="2">
    <source>
        <dbReference type="EMBL" id="ANE50265.1"/>
    </source>
</evidence>
<keyword evidence="3" id="KW-1185">Reference proteome</keyword>
<dbReference type="AlphaFoldDB" id="A0A172TT45"/>
<dbReference type="Proteomes" id="UP000077177">
    <property type="component" value="Chromosome"/>
</dbReference>
<name>A0A172TT45_9BACT</name>
<evidence type="ECO:0008006" key="4">
    <source>
        <dbReference type="Google" id="ProtNLM"/>
    </source>
</evidence>
<sequence>MKKLFTPLVILAAFILSSATCHKKTTDTCFKGRLEIKGLCMNYVIKVIEGKNPALEVEKSWKDDASGKTYENVFALASKCNFPDLKEGEEFYFTLTGTDVQNCAVCQAFRPVPTAKNAIKVITEPCRK</sequence>
<reference evidence="3" key="1">
    <citation type="submission" date="2015-01" db="EMBL/GenBank/DDBJ databases">
        <title>Flavisolibacter sp./LCS9/ whole genome sequencing.</title>
        <authorList>
            <person name="Kim M.K."/>
            <person name="Srinivasan S."/>
            <person name="Lee J.-J."/>
        </authorList>
    </citation>
    <scope>NUCLEOTIDE SEQUENCE [LARGE SCALE GENOMIC DNA]</scope>
    <source>
        <strain evidence="3">LCS9</strain>
    </source>
</reference>